<dbReference type="SUPFAM" id="SSF56300">
    <property type="entry name" value="Metallo-dependent phosphatases"/>
    <property type="match status" value="1"/>
</dbReference>
<evidence type="ECO:0000256" key="1">
    <source>
        <dbReference type="SAM" id="SignalP"/>
    </source>
</evidence>
<organism evidence="2 3">
    <name type="scientific">Candidatus Thermochlorobacter aerophilus</name>
    <dbReference type="NCBI Taxonomy" id="1868324"/>
    <lineage>
        <taxon>Bacteria</taxon>
        <taxon>Pseudomonadati</taxon>
        <taxon>Chlorobiota</taxon>
        <taxon>Chlorobiia</taxon>
        <taxon>Chlorobiales</taxon>
        <taxon>Candidatus Thermochlorobacteriaceae</taxon>
        <taxon>Candidatus Thermochlorobacter</taxon>
    </lineage>
</organism>
<sequence length="303" mass="32384">MKCVLTLGALLSVFSAVACAQSLDTLVVLYTGGAFGYLEACPCSKENLGGLARRATVIQQARAAFGDKVVLVDAGNQFPTYPKSAQEAQLLAQLLGDMHYDALNLAEYDFTYGLTFAQQTLSALPTVSVNVCSTAGQALAPKYRLKTVGALRVAFLGLLTESALSSANEMAQRSIRLLPATAALAHALDSLAHERPDVIILLLRTQDIGYEKMLAEKFPQLSVIISNSPDLMTNPPTAFGQCLALTAGNDGEYIGQLMLIFNGRERIAAQSTLVALSPKVASDKKIAERIQAFKQAQKRKSSP</sequence>
<feature type="signal peptide" evidence="1">
    <location>
        <begin position="1"/>
        <end position="20"/>
    </location>
</feature>
<accession>A0A395M0I4</accession>
<dbReference type="Gene3D" id="3.60.21.10">
    <property type="match status" value="1"/>
</dbReference>
<dbReference type="GO" id="GO:0030288">
    <property type="term" value="C:outer membrane-bounded periplasmic space"/>
    <property type="evidence" value="ECO:0007669"/>
    <property type="project" value="TreeGrafter"/>
</dbReference>
<evidence type="ECO:0000313" key="3">
    <source>
        <dbReference type="Proteomes" id="UP000266389"/>
    </source>
</evidence>
<comment type="caution">
    <text evidence="2">The sequence shown here is derived from an EMBL/GenBank/DDBJ whole genome shotgun (WGS) entry which is preliminary data.</text>
</comment>
<name>A0A395M0I4_9BACT</name>
<dbReference type="AlphaFoldDB" id="A0A395M0I4"/>
<feature type="chain" id="PRO_5017361516" description="Bifunctional metallophosphatase/5'-nucleotidase" evidence="1">
    <location>
        <begin position="21"/>
        <end position="303"/>
    </location>
</feature>
<evidence type="ECO:0008006" key="4">
    <source>
        <dbReference type="Google" id="ProtNLM"/>
    </source>
</evidence>
<dbReference type="EMBL" id="PHFL01000065">
    <property type="protein sequence ID" value="RFM23434.1"/>
    <property type="molecule type" value="Genomic_DNA"/>
</dbReference>
<dbReference type="PANTHER" id="PTHR11575">
    <property type="entry name" value="5'-NUCLEOTIDASE-RELATED"/>
    <property type="match status" value="1"/>
</dbReference>
<keyword evidence="1" id="KW-0732">Signal</keyword>
<proteinExistence type="predicted"/>
<reference evidence="2 3" key="1">
    <citation type="journal article" date="2011" name="ISME J.">
        <title>Community ecology of hot spring cyanobacterial mats: predominant populations and their functional potential.</title>
        <authorList>
            <person name="Klatt C.G."/>
            <person name="Wood J.M."/>
            <person name="Rusch D.B."/>
            <person name="Bateson M.M."/>
            <person name="Hamamura N."/>
            <person name="Heidelberg J.F."/>
            <person name="Grossman A.R."/>
            <person name="Bhaya D."/>
            <person name="Cohan F.M."/>
            <person name="Kuhl M."/>
            <person name="Bryant D.A."/>
            <person name="Ward D.M."/>
        </authorList>
    </citation>
    <scope>NUCLEOTIDE SEQUENCE [LARGE SCALE GENOMIC DNA]</scope>
    <source>
        <strain evidence="2">OS</strain>
    </source>
</reference>
<dbReference type="GO" id="GO:0016787">
    <property type="term" value="F:hydrolase activity"/>
    <property type="evidence" value="ECO:0007669"/>
    <property type="project" value="InterPro"/>
</dbReference>
<evidence type="ECO:0000313" key="2">
    <source>
        <dbReference type="EMBL" id="RFM23434.1"/>
    </source>
</evidence>
<dbReference type="GO" id="GO:0009166">
    <property type="term" value="P:nucleotide catabolic process"/>
    <property type="evidence" value="ECO:0007669"/>
    <property type="project" value="InterPro"/>
</dbReference>
<dbReference type="PANTHER" id="PTHR11575:SF24">
    <property type="entry name" value="5'-NUCLEOTIDASE"/>
    <property type="match status" value="1"/>
</dbReference>
<dbReference type="InterPro" id="IPR006179">
    <property type="entry name" value="5_nucleotidase/apyrase"/>
</dbReference>
<gene>
    <name evidence="2" type="ORF">D0433_10905</name>
</gene>
<dbReference type="PROSITE" id="PS51257">
    <property type="entry name" value="PROKAR_LIPOPROTEIN"/>
    <property type="match status" value="1"/>
</dbReference>
<dbReference type="InterPro" id="IPR029052">
    <property type="entry name" value="Metallo-depent_PP-like"/>
</dbReference>
<dbReference type="Proteomes" id="UP000266389">
    <property type="component" value="Unassembled WGS sequence"/>
</dbReference>
<protein>
    <recommendedName>
        <fullName evidence="4">Bifunctional metallophosphatase/5'-nucleotidase</fullName>
    </recommendedName>
</protein>